<dbReference type="RefSeq" id="WP_093329179.1">
    <property type="nucleotide sequence ID" value="NZ_AP027363.1"/>
</dbReference>
<evidence type="ECO:0000259" key="3">
    <source>
        <dbReference type="Pfam" id="PF07593"/>
    </source>
</evidence>
<feature type="chain" id="PRO_5011640582" evidence="2">
    <location>
        <begin position="23"/>
        <end position="634"/>
    </location>
</feature>
<dbReference type="AlphaFoldDB" id="A0A1I0DZ10"/>
<dbReference type="InterPro" id="IPR013517">
    <property type="entry name" value="FG-GAP"/>
</dbReference>
<evidence type="ECO:0000256" key="1">
    <source>
        <dbReference type="ARBA" id="ARBA00022729"/>
    </source>
</evidence>
<dbReference type="STRING" id="349064.SAMN05660429_01661"/>
<keyword evidence="5" id="KW-1185">Reference proteome</keyword>
<accession>A0A1I0DZ10</accession>
<protein>
    <submittedName>
        <fullName evidence="4">Repeat domain-containing protein</fullName>
    </submittedName>
</protein>
<dbReference type="SUPFAM" id="SSF69318">
    <property type="entry name" value="Integrin alpha N-terminal domain"/>
    <property type="match status" value="2"/>
</dbReference>
<reference evidence="4 5" key="1">
    <citation type="submission" date="2016-10" db="EMBL/GenBank/DDBJ databases">
        <authorList>
            <person name="de Groot N.N."/>
        </authorList>
    </citation>
    <scope>NUCLEOTIDE SEQUENCE [LARGE SCALE GENOMIC DNA]</scope>
    <source>
        <strain evidence="4 5">DSM 19706</strain>
    </source>
</reference>
<dbReference type="InterPro" id="IPR027039">
    <property type="entry name" value="Crtac1"/>
</dbReference>
<evidence type="ECO:0000313" key="4">
    <source>
        <dbReference type="EMBL" id="SET37945.1"/>
    </source>
</evidence>
<dbReference type="OrthoDB" id="100785at2"/>
<proteinExistence type="predicted"/>
<keyword evidence="1 2" id="KW-0732">Signal</keyword>
<feature type="domain" description="ASPIC/UnbV" evidence="3">
    <location>
        <begin position="559"/>
        <end position="626"/>
    </location>
</feature>
<dbReference type="Proteomes" id="UP000199308">
    <property type="component" value="Unassembled WGS sequence"/>
</dbReference>
<sequence>MKQVAIFVLLSLVSLRCAYAIASDVSFSNVTKHVGIEQPNAWKYGGPVVADVNNNGHYDLVLTNHDQYPAYLYWADGNGQFQQHSTPIAQGDVHGIAAGDYDNDGDLDFLVALGGGNGLQPKPPRLLKNNDGRFTDITEQAGFAHLGARGRSVRWLDLDNDGDLDFIQINAAQVVGETGPRNLLFENIGNDRFKYRANAMFEHIDAERLYVTDFNGDFKPDLLAFSPYTPMTLWQNDGAFSFSDVTTTLLPTHLHKTANVNTITEADFNGDGRQDFYLTRGKALYQIANNAIEHDKEQNVLHLRDEGNKSRDSMKLTTQGPLVLADFYHFPRDRSVEHIPVYLGEHKTPVKTPFDRIEISPTDATGIAKNIEKTGWYISYLSDNQWQITWFLASNVAWDIRASFYNVIDVETPWEPQHQGVNDILLLAGEQGFIDASKRLPSHTLDNNQGAIAGDFDNDGDQDLFVYRFGGLVDRWHDVYLENTGTNFKQTTEHGATILPQRAHGDMGAALDFDGDGKLDILSGDDDNGKWQMFKNTTENENNYLTVEVGYGPNNIDPIGAVVILDLADKTLIQRVGAGSASHSQNLLNLVHFGVSKQSTIKSISVTWRNGKTIQKNNITTNRRITLGTAPRGN</sequence>
<gene>
    <name evidence="4" type="ORF">SAMN05660429_01661</name>
</gene>
<dbReference type="Pfam" id="PF07593">
    <property type="entry name" value="UnbV_ASPIC"/>
    <property type="match status" value="1"/>
</dbReference>
<evidence type="ECO:0000313" key="5">
    <source>
        <dbReference type="Proteomes" id="UP000199308"/>
    </source>
</evidence>
<dbReference type="PANTHER" id="PTHR16026:SF0">
    <property type="entry name" value="CARTILAGE ACIDIC PROTEIN 1"/>
    <property type="match status" value="1"/>
</dbReference>
<dbReference type="InterPro" id="IPR028994">
    <property type="entry name" value="Integrin_alpha_N"/>
</dbReference>
<dbReference type="PANTHER" id="PTHR16026">
    <property type="entry name" value="CARTILAGE ACIDIC PROTEIN 1"/>
    <property type="match status" value="1"/>
</dbReference>
<evidence type="ECO:0000256" key="2">
    <source>
        <dbReference type="SAM" id="SignalP"/>
    </source>
</evidence>
<name>A0A1I0DZ10_THASX</name>
<dbReference type="EMBL" id="FOHK01000007">
    <property type="protein sequence ID" value="SET37945.1"/>
    <property type="molecule type" value="Genomic_DNA"/>
</dbReference>
<dbReference type="InterPro" id="IPR011519">
    <property type="entry name" value="UnbV_ASPIC"/>
</dbReference>
<dbReference type="Gene3D" id="2.130.10.130">
    <property type="entry name" value="Integrin alpha, N-terminal"/>
    <property type="match status" value="1"/>
</dbReference>
<dbReference type="Pfam" id="PF13517">
    <property type="entry name" value="FG-GAP_3"/>
    <property type="match status" value="3"/>
</dbReference>
<organism evidence="4 5">
    <name type="scientific">Thalassotalea agarivorans</name>
    <name type="common">Thalassomonas agarivorans</name>
    <dbReference type="NCBI Taxonomy" id="349064"/>
    <lineage>
        <taxon>Bacteria</taxon>
        <taxon>Pseudomonadati</taxon>
        <taxon>Pseudomonadota</taxon>
        <taxon>Gammaproteobacteria</taxon>
        <taxon>Alteromonadales</taxon>
        <taxon>Colwelliaceae</taxon>
        <taxon>Thalassotalea</taxon>
    </lineage>
</organism>
<feature type="signal peptide" evidence="2">
    <location>
        <begin position="1"/>
        <end position="22"/>
    </location>
</feature>